<protein>
    <recommendedName>
        <fullName evidence="3">THO complex subunit 2</fullName>
    </recommendedName>
</protein>
<feature type="domain" description="THO complex subunit 2 N-terminal" evidence="8">
    <location>
        <begin position="164"/>
        <end position="722"/>
    </location>
</feature>
<evidence type="ECO:0000256" key="2">
    <source>
        <dbReference type="ARBA" id="ARBA00007857"/>
    </source>
</evidence>
<evidence type="ECO:0000256" key="4">
    <source>
        <dbReference type="ARBA" id="ARBA00023242"/>
    </source>
</evidence>
<dbReference type="HOGENOM" id="CLU_236737_0_0_1"/>
<feature type="compositionally biased region" description="Basic and acidic residues" evidence="5">
    <location>
        <begin position="1600"/>
        <end position="1615"/>
    </location>
</feature>
<feature type="region of interest" description="Disordered" evidence="5">
    <location>
        <begin position="34"/>
        <end position="53"/>
    </location>
</feature>
<dbReference type="PANTHER" id="PTHR21597">
    <property type="entry name" value="THO2 PROTEIN"/>
    <property type="match status" value="1"/>
</dbReference>
<accession>G7E1I7</accession>
<comment type="subcellular location">
    <subcellularLocation>
        <location evidence="1">Nucleus</location>
    </subcellularLocation>
</comment>
<feature type="compositionally biased region" description="Basic and acidic residues" evidence="5">
    <location>
        <begin position="1688"/>
        <end position="1697"/>
    </location>
</feature>
<feature type="compositionally biased region" description="Basic and acidic residues" evidence="5">
    <location>
        <begin position="1494"/>
        <end position="1505"/>
    </location>
</feature>
<reference evidence="9 10" key="1">
    <citation type="journal article" date="2011" name="J. Gen. Appl. Microbiol.">
        <title>Draft genome sequencing of the enigmatic basidiomycete Mixia osmundae.</title>
        <authorList>
            <person name="Nishida H."/>
            <person name="Nagatsuka Y."/>
            <person name="Sugiyama J."/>
        </authorList>
    </citation>
    <scope>NUCLEOTIDE SEQUENCE [LARGE SCALE GENOMIC DNA]</scope>
    <source>
        <strain evidence="10">CBS 9802 / IAM 14324 / JCM 22182 / KY 12970</strain>
    </source>
</reference>
<feature type="compositionally biased region" description="Polar residues" evidence="5">
    <location>
        <begin position="1811"/>
        <end position="1821"/>
    </location>
</feature>
<keyword evidence="4" id="KW-0539">Nucleus</keyword>
<dbReference type="InterPro" id="IPR021418">
    <property type="entry name" value="THO_THOC2_C"/>
</dbReference>
<feature type="compositionally biased region" description="Low complexity" evidence="5">
    <location>
        <begin position="34"/>
        <end position="45"/>
    </location>
</feature>
<feature type="domain" description="THO complex subunitTHOC2 C-terminal" evidence="6">
    <location>
        <begin position="1091"/>
        <end position="1376"/>
    </location>
</feature>
<dbReference type="GO" id="GO:0000445">
    <property type="term" value="C:THO complex part of transcription export complex"/>
    <property type="evidence" value="ECO:0007669"/>
    <property type="project" value="TreeGrafter"/>
</dbReference>
<evidence type="ECO:0000259" key="6">
    <source>
        <dbReference type="Pfam" id="PF11262"/>
    </source>
</evidence>
<evidence type="ECO:0000256" key="1">
    <source>
        <dbReference type="ARBA" id="ARBA00004123"/>
    </source>
</evidence>
<evidence type="ECO:0000313" key="10">
    <source>
        <dbReference type="Proteomes" id="UP000009131"/>
    </source>
</evidence>
<feature type="compositionally biased region" description="Low complexity" evidence="5">
    <location>
        <begin position="1577"/>
        <end position="1593"/>
    </location>
</feature>
<dbReference type="OrthoDB" id="29024at2759"/>
<dbReference type="Pfam" id="PF11732">
    <property type="entry name" value="Thoc2"/>
    <property type="match status" value="1"/>
</dbReference>
<dbReference type="EMBL" id="BABT02000106">
    <property type="protein sequence ID" value="GAA96697.1"/>
    <property type="molecule type" value="Genomic_DNA"/>
</dbReference>
<organism evidence="9 10">
    <name type="scientific">Mixia osmundae (strain CBS 9802 / IAM 14324 / JCM 22182 / KY 12970)</name>
    <dbReference type="NCBI Taxonomy" id="764103"/>
    <lineage>
        <taxon>Eukaryota</taxon>
        <taxon>Fungi</taxon>
        <taxon>Dikarya</taxon>
        <taxon>Basidiomycota</taxon>
        <taxon>Pucciniomycotina</taxon>
        <taxon>Mixiomycetes</taxon>
        <taxon>Mixiales</taxon>
        <taxon>Mixiaceae</taxon>
        <taxon>Mixia</taxon>
    </lineage>
</organism>
<dbReference type="FunCoup" id="G7E1I7">
    <property type="interactions" value="630"/>
</dbReference>
<dbReference type="RefSeq" id="XP_014565220.1">
    <property type="nucleotide sequence ID" value="XM_014709734.1"/>
</dbReference>
<keyword evidence="10" id="KW-1185">Reference proteome</keyword>
<dbReference type="Pfam" id="PF11262">
    <property type="entry name" value="Tho2"/>
    <property type="match status" value="1"/>
</dbReference>
<evidence type="ECO:0000313" key="9">
    <source>
        <dbReference type="EMBL" id="GAA96697.1"/>
    </source>
</evidence>
<evidence type="ECO:0000256" key="3">
    <source>
        <dbReference type="ARBA" id="ARBA00019596"/>
    </source>
</evidence>
<dbReference type="Pfam" id="PF16134">
    <property type="entry name" value="THOC2_N"/>
    <property type="match status" value="1"/>
</dbReference>
<dbReference type="GO" id="GO:0006406">
    <property type="term" value="P:mRNA export from nucleus"/>
    <property type="evidence" value="ECO:0007669"/>
    <property type="project" value="InterPro"/>
</dbReference>
<dbReference type="PANTHER" id="PTHR21597:SF0">
    <property type="entry name" value="THO COMPLEX SUBUNIT 2"/>
    <property type="match status" value="1"/>
</dbReference>
<reference evidence="9 10" key="2">
    <citation type="journal article" date="2012" name="Open Biol.">
        <title>Characteristics of nucleosomes and linker DNA regions on the genome of the basidiomycete Mixia osmundae revealed by mono- and dinucleosome mapping.</title>
        <authorList>
            <person name="Nishida H."/>
            <person name="Kondo S."/>
            <person name="Matsumoto T."/>
            <person name="Suzuki Y."/>
            <person name="Yoshikawa H."/>
            <person name="Taylor T.D."/>
            <person name="Sugiyama J."/>
        </authorList>
    </citation>
    <scope>NUCLEOTIDE SEQUENCE [LARGE SCALE GENOMIC DNA]</scope>
    <source>
        <strain evidence="10">CBS 9802 / IAM 14324 / JCM 22182 / KY 12970</strain>
    </source>
</reference>
<comment type="similarity">
    <text evidence="2">Belongs to the THOC2 family.</text>
</comment>
<dbReference type="InParanoid" id="G7E1I7"/>
<gene>
    <name evidence="9" type="primary">Mo03368</name>
    <name evidence="9" type="ORF">E5Q_03368</name>
</gene>
<feature type="compositionally biased region" description="Polar residues" evidence="5">
    <location>
        <begin position="1538"/>
        <end position="1559"/>
    </location>
</feature>
<feature type="compositionally biased region" description="Basic and acidic residues" evidence="5">
    <location>
        <begin position="1719"/>
        <end position="1743"/>
    </location>
</feature>
<dbReference type="GO" id="GO:0006397">
    <property type="term" value="P:mRNA processing"/>
    <property type="evidence" value="ECO:0007669"/>
    <property type="project" value="InterPro"/>
</dbReference>
<dbReference type="InterPro" id="IPR021726">
    <property type="entry name" value="THO_THOC2_N"/>
</dbReference>
<dbReference type="OMA" id="QERWTCI"/>
<feature type="compositionally biased region" description="Basic and acidic residues" evidence="5">
    <location>
        <begin position="1652"/>
        <end position="1677"/>
    </location>
</feature>
<comment type="caution">
    <text evidence="9">The sequence shown here is derived from an EMBL/GenBank/DDBJ whole genome shotgun (WGS) entry which is preliminary data.</text>
</comment>
<name>G7E1I7_MIXOS</name>
<dbReference type="GO" id="GO:0003729">
    <property type="term" value="F:mRNA binding"/>
    <property type="evidence" value="ECO:0007669"/>
    <property type="project" value="TreeGrafter"/>
</dbReference>
<dbReference type="InterPro" id="IPR032302">
    <property type="entry name" value="THOC2_N"/>
</dbReference>
<dbReference type="eggNOG" id="KOG1874">
    <property type="taxonomic scope" value="Eukaryota"/>
</dbReference>
<feature type="compositionally biased region" description="Polar residues" evidence="5">
    <location>
        <begin position="1466"/>
        <end position="1489"/>
    </location>
</feature>
<dbReference type="Proteomes" id="UP000009131">
    <property type="component" value="Unassembled WGS sequence"/>
</dbReference>
<proteinExistence type="inferred from homology"/>
<evidence type="ECO:0000256" key="5">
    <source>
        <dbReference type="SAM" id="MobiDB-lite"/>
    </source>
</evidence>
<feature type="domain" description="THO complex subunitTHOC2 N-terminal" evidence="7">
    <location>
        <begin position="724"/>
        <end position="799"/>
    </location>
</feature>
<feature type="region of interest" description="Disordered" evidence="5">
    <location>
        <begin position="1387"/>
        <end position="1414"/>
    </location>
</feature>
<dbReference type="STRING" id="764103.G7E1I7"/>
<feature type="compositionally biased region" description="Polar residues" evidence="5">
    <location>
        <begin position="1620"/>
        <end position="1629"/>
    </location>
</feature>
<feature type="compositionally biased region" description="Basic and acidic residues" evidence="5">
    <location>
        <begin position="1786"/>
        <end position="1797"/>
    </location>
</feature>
<evidence type="ECO:0000259" key="7">
    <source>
        <dbReference type="Pfam" id="PF11732"/>
    </source>
</evidence>
<feature type="region of interest" description="Disordered" evidence="5">
    <location>
        <begin position="1449"/>
        <end position="1857"/>
    </location>
</feature>
<dbReference type="InterPro" id="IPR040007">
    <property type="entry name" value="Tho2"/>
</dbReference>
<sequence>MPSDGLPEELLRSGTDDAIEAALVQLLRRLTQADSAAQPAPASTARTDETSQSSARQAWTDALLLLLEQALEDARATPVSVERPLDRLPGLLARTVIACEMTDFAASSAGQALVDVVCTLDHLLESALARQKSYMARPENAIDLEGTAQAQSSSTIYAADKAQLARLTRQCLDASLISLDALKLSTDSAAKENLLNSSGLFDSAQQLLWARAETRLRTTLLYKQKKFNLLREESEGYAKLVVELTESMGPPADSQTASPTESASEMLARARTVTRNVQGLIGFFDLDPNRTLDVMLDVFGDNLVHHSDFFRALLKLSPWHTHAAQYHDEPPPQNVPSVAKTPLRPKGSALCAQLMGFKFQYYQSPLAPSDPPERLYMLTAILIKDGIIRLADLYPYLSPDMSAADKMRSDYENALLDRVDAAKSNALATAAALVDDALPSRSNDANSKDAAIVTPVALPVREPPNEKLGLLRALLSIGCLEEGLFILADWPLFINAHPDVADLLLRIMDYLVMPAYRSLPLQANRVDRSASLATPKSRYSLSERRLIPPHGLVSYALSVRAINNPPKPGQESVFFMPDWSKMLRQAASAENVLDTLWDLLKLVGIQLGRHLTFATRLCRIARYCLTHENSMSEAPRAQWLTVIRTSLLPALALSDTNQAFVAEVWMVLQVFSYEQRFSFYGEWRDRSYKTILELRVKRAEAESQTKALLRRLSTENVKQFGRSLAKLAHSSACILFPIALGQVQSYDNLIAPVVDATRYMTDLEYDVLTFSLIDALADPLKARTKTDGTNVSLWLQGLANFTGNLYKKWSRCDPAPVLRYIACQLGEGNPKDLIILREMVTQMTGIETQLDLTDGQVVALGGGPRLRQEVLQPSTLTVTRTAPKRSATRLLRTLQSHRLDLVMMLHIALQRQACIYGEGNDSAHLKYLGSLFDQCHTVLLQYAEFLQTQLNEAEYAELLPSLDALVGTFDIDMSMALSLLRPKLTHLLALAAPRLPEVAADVSMQLEESSTSVAPVVNGDTAEGLTTPLSAGKTLDQTNDDATMADADNASVSVNSIPAIAEPSEAIWQESLQPFILEAERHLPRTAKAFFAPGFYVTFWQLSMFDIIVPTASYEREITRLSTMGNDAEPKTQARLTEIANGLLAEVGEQNAWRKRTMKRLNTEKDHWFKSMHKRQKSQTAHQLMQMCILPRARMSPIDAVFCAQFIRTAHSLGSRQFPTLSLYDRIFGEWLAGEIWTCTEYEVRNYSRFLAEVLGTLSNWFRDANLFAKEATGTDLPEDRKITGFDLHPGKPLPHNDFRTVFNKWQNRIQSSCKACLLSGDYMRIRNALIVLNKLSPSFPYNLNLCQLMLADVTELSKTETREDLKIQAAGYSAVLQKAQQIMSSREAKAPIPVRPAATPQPPISGTPSAQNTVAMTAGLSSESRADEFAKPAVSGDMQASVAMPSVEQRAVNGKATDPADDRSTPFSQLTDSADPSRSQPVSATSEKASYMPRDREAALRKASENMGNARTGRAAPDNGLPNGSGAPQEDAKQDRASYNGTPGTSSRAASPRSTHGDNTVRAVPTGPRHSRTESDAASEASYARARSSRQPPAAPAEPGKHERARLGQDEIKPAEPSSRAQYISNGRSGMHRSAADGDFDSQRNGASKSSRTDWDSDRDRARRRGRDLEADDGRHASASSTYRRPASRDDRQRDADDGEPPPPDKRQRMSELAARQQELRSSRRVDSARDSPKERSDRDIEASTANAAAEREPGRVSIRGQATNRIAAPLFPPTSLADASGQSRPDRSASSRRVSEQSARSQRRATPTERASNSESNALRLNDRLSEPGQTTSRTSRLHSRSPTNDSARRTRRRA</sequence>
<evidence type="ECO:0000259" key="8">
    <source>
        <dbReference type="Pfam" id="PF16134"/>
    </source>
</evidence>